<evidence type="ECO:0000256" key="1">
    <source>
        <dbReference type="SAM" id="Phobius"/>
    </source>
</evidence>
<dbReference type="AlphaFoldDB" id="A0A915E980"/>
<accession>A0A915E980</accession>
<keyword evidence="1" id="KW-0812">Transmembrane</keyword>
<evidence type="ECO:0000313" key="2">
    <source>
        <dbReference type="Proteomes" id="UP000887574"/>
    </source>
</evidence>
<organism evidence="2 3">
    <name type="scientific">Ditylenchus dipsaci</name>
    <dbReference type="NCBI Taxonomy" id="166011"/>
    <lineage>
        <taxon>Eukaryota</taxon>
        <taxon>Metazoa</taxon>
        <taxon>Ecdysozoa</taxon>
        <taxon>Nematoda</taxon>
        <taxon>Chromadorea</taxon>
        <taxon>Rhabditida</taxon>
        <taxon>Tylenchina</taxon>
        <taxon>Tylenchomorpha</taxon>
        <taxon>Sphaerularioidea</taxon>
        <taxon>Anguinidae</taxon>
        <taxon>Anguininae</taxon>
        <taxon>Ditylenchus</taxon>
    </lineage>
</organism>
<keyword evidence="2" id="KW-1185">Reference proteome</keyword>
<proteinExistence type="predicted"/>
<sequence length="276" mass="31401">MDASSSSTVQSAFEATRTAASPPDLPKFIDVASAKKKTMKYMRALKAKITITVIFGAFLSYSVKFIVNRSLTWLEVEMQTSNAWLIESVLGLTVGMALTLSFAHLFCEKFLLHHCLPSGLTTKDLEDLPYGPMKTQMSNRCIYSESELRDVIETGKAMVLLKMYRGDPAKLSPQCSGIYTLALEFWSMNREMHEYKPIHFLLDFSPKNSYSMSFIFYYKKEKLSEVFAHLLVIPKILCFYVPVICDEDGEIIPHAFSIEWTKQIYDLKMLLDASAK</sequence>
<name>A0A915E980_9BILA</name>
<feature type="transmembrane region" description="Helical" evidence="1">
    <location>
        <begin position="45"/>
        <end position="63"/>
    </location>
</feature>
<keyword evidence="1" id="KW-0472">Membrane</keyword>
<feature type="transmembrane region" description="Helical" evidence="1">
    <location>
        <begin position="83"/>
        <end position="107"/>
    </location>
</feature>
<keyword evidence="1" id="KW-1133">Transmembrane helix</keyword>
<reference evidence="3" key="1">
    <citation type="submission" date="2022-11" db="UniProtKB">
        <authorList>
            <consortium name="WormBaseParasite"/>
        </authorList>
    </citation>
    <scope>IDENTIFICATION</scope>
</reference>
<evidence type="ECO:0000313" key="3">
    <source>
        <dbReference type="WBParaSite" id="jg4197"/>
    </source>
</evidence>
<dbReference type="Proteomes" id="UP000887574">
    <property type="component" value="Unplaced"/>
</dbReference>
<dbReference type="WBParaSite" id="jg4197">
    <property type="protein sequence ID" value="jg4197"/>
    <property type="gene ID" value="jg4197"/>
</dbReference>
<protein>
    <submittedName>
        <fullName evidence="3">Uncharacterized protein</fullName>
    </submittedName>
</protein>